<comment type="caution">
    <text evidence="2">The sequence shown here is derived from an EMBL/GenBank/DDBJ whole genome shotgun (WGS) entry which is preliminary data.</text>
</comment>
<keyword evidence="3" id="KW-1185">Reference proteome</keyword>
<accession>A0AAV0CGV9</accession>
<proteinExistence type="predicted"/>
<name>A0AAV0CGV9_9ASTE</name>
<gene>
    <name evidence="2" type="ORF">CEPIT_LOCUS6097</name>
</gene>
<dbReference type="EMBL" id="CAMAPF010000031">
    <property type="protein sequence ID" value="CAH9077214.1"/>
    <property type="molecule type" value="Genomic_DNA"/>
</dbReference>
<sequence>MKLNEKEGGSKMIDKQMKHFTSTSVQPENKTLNGAVPMTPRQLVFPPVPEFSMNFMTHNQGVPIVPGYVQFPSYVQLPPGYGQSSSYAQLPHSVAAPKPTQSLYGGLWNNLVHPTDYGS</sequence>
<evidence type="ECO:0000256" key="1">
    <source>
        <dbReference type="SAM" id="MobiDB-lite"/>
    </source>
</evidence>
<dbReference type="Proteomes" id="UP001152523">
    <property type="component" value="Unassembled WGS sequence"/>
</dbReference>
<feature type="compositionally biased region" description="Polar residues" evidence="1">
    <location>
        <begin position="20"/>
        <end position="32"/>
    </location>
</feature>
<feature type="region of interest" description="Disordered" evidence="1">
    <location>
        <begin position="20"/>
        <end position="39"/>
    </location>
</feature>
<dbReference type="AlphaFoldDB" id="A0AAV0CGV9"/>
<evidence type="ECO:0000313" key="2">
    <source>
        <dbReference type="EMBL" id="CAH9077214.1"/>
    </source>
</evidence>
<protein>
    <submittedName>
        <fullName evidence="2">Uncharacterized protein</fullName>
    </submittedName>
</protein>
<organism evidence="2 3">
    <name type="scientific">Cuscuta epithymum</name>
    <dbReference type="NCBI Taxonomy" id="186058"/>
    <lineage>
        <taxon>Eukaryota</taxon>
        <taxon>Viridiplantae</taxon>
        <taxon>Streptophyta</taxon>
        <taxon>Embryophyta</taxon>
        <taxon>Tracheophyta</taxon>
        <taxon>Spermatophyta</taxon>
        <taxon>Magnoliopsida</taxon>
        <taxon>eudicotyledons</taxon>
        <taxon>Gunneridae</taxon>
        <taxon>Pentapetalae</taxon>
        <taxon>asterids</taxon>
        <taxon>lamiids</taxon>
        <taxon>Solanales</taxon>
        <taxon>Convolvulaceae</taxon>
        <taxon>Cuscuteae</taxon>
        <taxon>Cuscuta</taxon>
        <taxon>Cuscuta subgen. Cuscuta</taxon>
    </lineage>
</organism>
<evidence type="ECO:0000313" key="3">
    <source>
        <dbReference type="Proteomes" id="UP001152523"/>
    </source>
</evidence>
<reference evidence="2" key="1">
    <citation type="submission" date="2022-07" db="EMBL/GenBank/DDBJ databases">
        <authorList>
            <person name="Macas J."/>
            <person name="Novak P."/>
            <person name="Neumann P."/>
        </authorList>
    </citation>
    <scope>NUCLEOTIDE SEQUENCE</scope>
</reference>